<accession>A0A2A4GEA1</accession>
<dbReference type="EMBL" id="NBWU01000001">
    <property type="protein sequence ID" value="PCE66306.1"/>
    <property type="molecule type" value="Genomic_DNA"/>
</dbReference>
<keyword evidence="2" id="KW-1185">Reference proteome</keyword>
<proteinExistence type="predicted"/>
<dbReference type="AlphaFoldDB" id="A0A2A4GEA1"/>
<comment type="caution">
    <text evidence="1">The sequence shown here is derived from an EMBL/GenBank/DDBJ whole genome shotgun (WGS) entry which is preliminary data.</text>
</comment>
<gene>
    <name evidence="1" type="ORF">B7P33_03125</name>
</gene>
<name>A0A2A4GEA1_9FLAO</name>
<evidence type="ECO:0000313" key="1">
    <source>
        <dbReference type="EMBL" id="PCE66306.1"/>
    </source>
</evidence>
<dbReference type="Proteomes" id="UP000219559">
    <property type="component" value="Unassembled WGS sequence"/>
</dbReference>
<evidence type="ECO:0000313" key="2">
    <source>
        <dbReference type="Proteomes" id="UP000219559"/>
    </source>
</evidence>
<organism evidence="1 2">
    <name type="scientific">Sediminicola luteus</name>
    <dbReference type="NCBI Taxonomy" id="319238"/>
    <lineage>
        <taxon>Bacteria</taxon>
        <taxon>Pseudomonadati</taxon>
        <taxon>Bacteroidota</taxon>
        <taxon>Flavobacteriia</taxon>
        <taxon>Flavobacteriales</taxon>
        <taxon>Flavobacteriaceae</taxon>
        <taxon>Sediminicola</taxon>
    </lineage>
</organism>
<reference evidence="1 2" key="1">
    <citation type="submission" date="2017-04" db="EMBL/GenBank/DDBJ databases">
        <title>A new member of the family Flavobacteriaceae isolated from ascidians.</title>
        <authorList>
            <person name="Chen L."/>
        </authorList>
    </citation>
    <scope>NUCLEOTIDE SEQUENCE [LARGE SCALE GENOMIC DNA]</scope>
    <source>
        <strain evidence="1 2">HQA918</strain>
    </source>
</reference>
<sequence length="62" mass="6605">MPAPEAPFPIVIGTPKGEFIHDVLGVTPPIVRVGLYAANPRHFVPQGCGFSAAIPNPLWVMI</sequence>
<protein>
    <submittedName>
        <fullName evidence="1">Uncharacterized protein</fullName>
    </submittedName>
</protein>